<proteinExistence type="predicted"/>
<evidence type="ECO:0000256" key="2">
    <source>
        <dbReference type="SAM" id="SignalP"/>
    </source>
</evidence>
<feature type="chain" id="PRO_5035721077" evidence="2">
    <location>
        <begin position="22"/>
        <end position="476"/>
    </location>
</feature>
<accession>A0A8R2AA93</accession>
<evidence type="ECO:0000313" key="4">
    <source>
        <dbReference type="Proteomes" id="UP000007819"/>
    </source>
</evidence>
<feature type="signal peptide" evidence="2">
    <location>
        <begin position="1"/>
        <end position="21"/>
    </location>
</feature>
<dbReference type="RefSeq" id="XP_003242200.1">
    <property type="nucleotide sequence ID" value="XM_003242152.3"/>
</dbReference>
<keyword evidence="2" id="KW-0732">Signal</keyword>
<dbReference type="Proteomes" id="UP000007819">
    <property type="component" value="Chromosome A2"/>
</dbReference>
<keyword evidence="4" id="KW-1185">Reference proteome</keyword>
<organism evidence="3 4">
    <name type="scientific">Acyrthosiphon pisum</name>
    <name type="common">Pea aphid</name>
    <dbReference type="NCBI Taxonomy" id="7029"/>
    <lineage>
        <taxon>Eukaryota</taxon>
        <taxon>Metazoa</taxon>
        <taxon>Ecdysozoa</taxon>
        <taxon>Arthropoda</taxon>
        <taxon>Hexapoda</taxon>
        <taxon>Insecta</taxon>
        <taxon>Pterygota</taxon>
        <taxon>Neoptera</taxon>
        <taxon>Paraneoptera</taxon>
        <taxon>Hemiptera</taxon>
        <taxon>Sternorrhyncha</taxon>
        <taxon>Aphidomorpha</taxon>
        <taxon>Aphidoidea</taxon>
        <taxon>Aphididae</taxon>
        <taxon>Macrosiphini</taxon>
        <taxon>Acyrthosiphon</taxon>
    </lineage>
</organism>
<dbReference type="OrthoDB" id="6628053at2759"/>
<dbReference type="AlphaFoldDB" id="A0A8R2AA93"/>
<dbReference type="EnsemblMetazoa" id="XM_003242152.3">
    <property type="protein sequence ID" value="XP_003242200.1"/>
    <property type="gene ID" value="LOC100574116"/>
</dbReference>
<feature type="region of interest" description="Disordered" evidence="1">
    <location>
        <begin position="27"/>
        <end position="52"/>
    </location>
</feature>
<name>A0A8R2AA93_ACYPI</name>
<reference evidence="4" key="1">
    <citation type="submission" date="2010-06" db="EMBL/GenBank/DDBJ databases">
        <authorList>
            <person name="Jiang H."/>
            <person name="Abraham K."/>
            <person name="Ali S."/>
            <person name="Alsbrooks S.L."/>
            <person name="Anim B.N."/>
            <person name="Anosike U.S."/>
            <person name="Attaway T."/>
            <person name="Bandaranaike D.P."/>
            <person name="Battles P.K."/>
            <person name="Bell S.N."/>
            <person name="Bell A.V."/>
            <person name="Beltran B."/>
            <person name="Bickham C."/>
            <person name="Bustamante Y."/>
            <person name="Caleb T."/>
            <person name="Canada A."/>
            <person name="Cardenas V."/>
            <person name="Carter K."/>
            <person name="Chacko J."/>
            <person name="Chandrabose M.N."/>
            <person name="Chavez D."/>
            <person name="Chavez A."/>
            <person name="Chen L."/>
            <person name="Chu H.-S."/>
            <person name="Claassen K.J."/>
            <person name="Cockrell R."/>
            <person name="Collins M."/>
            <person name="Cooper J.A."/>
            <person name="Cree A."/>
            <person name="Curry S.M."/>
            <person name="Da Y."/>
            <person name="Dao M.D."/>
            <person name="Das B."/>
            <person name="Davila M.-L."/>
            <person name="Davy-Carroll L."/>
            <person name="Denson S."/>
            <person name="Dinh H."/>
            <person name="Ebong V.E."/>
            <person name="Edwards J.R."/>
            <person name="Egan A."/>
            <person name="El-Daye J."/>
            <person name="Escobedo L."/>
            <person name="Fernandez S."/>
            <person name="Fernando P.R."/>
            <person name="Flagg N."/>
            <person name="Forbes L.D."/>
            <person name="Fowler R.G."/>
            <person name="Fu Q."/>
            <person name="Gabisi R.A."/>
            <person name="Ganer J."/>
            <person name="Garbino Pronczuk A."/>
            <person name="Garcia R.M."/>
            <person name="Garner T."/>
            <person name="Garrett T.E."/>
            <person name="Gonzalez D.A."/>
            <person name="Hamid H."/>
            <person name="Hawkins E.S."/>
            <person name="Hirani K."/>
            <person name="Hogues M.E."/>
            <person name="Hollins B."/>
            <person name="Hsiao C.-H."/>
            <person name="Jabil R."/>
            <person name="James M.L."/>
            <person name="Jhangiani S.N."/>
            <person name="Johnson B."/>
            <person name="Johnson Q."/>
            <person name="Joshi V."/>
            <person name="Kalu J.B."/>
            <person name="Kam C."/>
            <person name="Kashfia A."/>
            <person name="Keebler J."/>
            <person name="Kisamo H."/>
            <person name="Kovar C.L."/>
            <person name="Lago L.A."/>
            <person name="Lai C.-Y."/>
            <person name="Laidlaw J."/>
            <person name="Lara F."/>
            <person name="Le T.-K."/>
            <person name="Lee S.L."/>
            <person name="Legall F.H."/>
            <person name="Lemon S.J."/>
            <person name="Lewis L.R."/>
            <person name="Li B."/>
            <person name="Liu Y."/>
            <person name="Liu Y.-S."/>
            <person name="Lopez J."/>
            <person name="Lozado R.J."/>
            <person name="Lu J."/>
            <person name="Madu R.C."/>
            <person name="Maheshwari M."/>
            <person name="Maheshwari R."/>
            <person name="Malloy K."/>
            <person name="Martinez E."/>
            <person name="Mathew T."/>
            <person name="Mercado I.C."/>
            <person name="Mercado C."/>
            <person name="Meyer B."/>
            <person name="Montgomery K."/>
            <person name="Morgan M.B."/>
            <person name="Munidasa M."/>
            <person name="Nazareth L.V."/>
            <person name="Nelson J."/>
            <person name="Ng B.M."/>
            <person name="Nguyen N.B."/>
            <person name="Nguyen P.Q."/>
            <person name="Nguyen T."/>
            <person name="Obregon M."/>
            <person name="Okwuonu G.O."/>
            <person name="Onwere C.G."/>
            <person name="Orozco G."/>
            <person name="Parra A."/>
            <person name="Patel S."/>
            <person name="Patil S."/>
            <person name="Perez A."/>
            <person name="Perez Y."/>
            <person name="Pham C."/>
            <person name="Primus E.L."/>
            <person name="Pu L.-L."/>
            <person name="Puazo M."/>
            <person name="Qin X."/>
            <person name="Quiroz J.B."/>
            <person name="Reese J."/>
            <person name="Richards S."/>
            <person name="Rives C.M."/>
            <person name="Robberts R."/>
            <person name="Ruiz S.J."/>
            <person name="Ruiz M.J."/>
            <person name="Santibanez J."/>
            <person name="Schneider B.W."/>
            <person name="Sisson I."/>
            <person name="Smith M."/>
            <person name="Sodergren E."/>
            <person name="Song X.-Z."/>
            <person name="Song B.B."/>
            <person name="Summersgill H."/>
            <person name="Thelus R."/>
            <person name="Thornton R.D."/>
            <person name="Trejos Z.Y."/>
            <person name="Usmani K."/>
            <person name="Vattathil S."/>
            <person name="Villasana D."/>
            <person name="Walker D.L."/>
            <person name="Wang S."/>
            <person name="Wang K."/>
            <person name="White C.S."/>
            <person name="Williams A.C."/>
            <person name="Williamson J."/>
            <person name="Wilson K."/>
            <person name="Woghiren I.O."/>
            <person name="Woodworth J.R."/>
            <person name="Worley K.C."/>
            <person name="Wright R.A."/>
            <person name="Wu W."/>
            <person name="Young L."/>
            <person name="Zhang L."/>
            <person name="Zhang J."/>
            <person name="Zhu Y."/>
            <person name="Muzny D.M."/>
            <person name="Weinstock G."/>
            <person name="Gibbs R.A."/>
        </authorList>
    </citation>
    <scope>NUCLEOTIDE SEQUENCE [LARGE SCALE GENOMIC DNA]</scope>
    <source>
        <strain evidence="4">LSR1</strain>
    </source>
</reference>
<dbReference type="GeneID" id="100574116"/>
<dbReference type="KEGG" id="api:100574116"/>
<sequence>MKSALIIASVLLVGVALEVAARDVNDNQNQRENNNQWTRLQQGDSSDESVESNLNEYQNNNKFNNVRSNYDSESTFADRQINQNDDTYFGSSQELGLQQQRKSQNQLNVVSHPEGLVKVMVEKIAAIQKIAVDYNIAKSADFLNAALPVNTNSVKFAKHNFVSFTNSTMKNLENGDLEYMYLNPDRDTVFAQYQFNEIKTVGSFKSNIPHAHSGHYTVILNNVLSNLSTGFHDNKHAVIKAAKFQNADVNIITHDGSETQVFNPAMEQKYLGVLANTLSNEVMKSANKGALVHIKNEIRKPIFSQMNTARKNTNKLFDLRWQEDQIIMEMANIGFMNSEVLVHATEHLLNSVSFQRKSQDSYRMRYDFSIRNMGWTSPMNIVSASMKTTTDPIQFTIDEIFIKVFIDKSGRDQQQQMYGKAYTNVEVRGLHYNLKNVKSDLVSYLENDLQRFMEHSLESYLQDSLVQELTNFSRQY</sequence>
<protein>
    <submittedName>
        <fullName evidence="3">Uncharacterized protein</fullName>
    </submittedName>
</protein>
<reference evidence="3" key="2">
    <citation type="submission" date="2022-06" db="UniProtKB">
        <authorList>
            <consortium name="EnsemblMetazoa"/>
        </authorList>
    </citation>
    <scope>IDENTIFICATION</scope>
</reference>
<evidence type="ECO:0000256" key="1">
    <source>
        <dbReference type="SAM" id="MobiDB-lite"/>
    </source>
</evidence>
<feature type="compositionally biased region" description="Low complexity" evidence="1">
    <location>
        <begin position="27"/>
        <end position="36"/>
    </location>
</feature>
<evidence type="ECO:0000313" key="3">
    <source>
        <dbReference type="EnsemblMetazoa" id="XP_003242200.1"/>
    </source>
</evidence>